<accession>A0A432YWY9</accession>
<feature type="transmembrane region" description="Helical" evidence="1">
    <location>
        <begin position="68"/>
        <end position="86"/>
    </location>
</feature>
<gene>
    <name evidence="2" type="ORF">CWI73_02895</name>
</gene>
<evidence type="ECO:0000256" key="1">
    <source>
        <dbReference type="SAM" id="Phobius"/>
    </source>
</evidence>
<reference evidence="2 3" key="1">
    <citation type="journal article" date="2011" name="Front. Microbiol.">
        <title>Genomic signatures of strain selection and enhancement in Bacillus atrophaeus var. globigii, a historical biowarfare simulant.</title>
        <authorList>
            <person name="Gibbons H.S."/>
            <person name="Broomall S.M."/>
            <person name="McNew L.A."/>
            <person name="Daligault H."/>
            <person name="Chapman C."/>
            <person name="Bruce D."/>
            <person name="Karavis M."/>
            <person name="Krepps M."/>
            <person name="McGregor P.A."/>
            <person name="Hong C."/>
            <person name="Park K.H."/>
            <person name="Akmal A."/>
            <person name="Feldman A."/>
            <person name="Lin J.S."/>
            <person name="Chang W.E."/>
            <person name="Higgs B.W."/>
            <person name="Demirev P."/>
            <person name="Lindquist J."/>
            <person name="Liem A."/>
            <person name="Fochler E."/>
            <person name="Read T.D."/>
            <person name="Tapia R."/>
            <person name="Johnson S."/>
            <person name="Bishop-Lilly K.A."/>
            <person name="Detter C."/>
            <person name="Han C."/>
            <person name="Sozhamannan S."/>
            <person name="Rosenzweig C.N."/>
            <person name="Skowronski E.W."/>
        </authorList>
    </citation>
    <scope>NUCLEOTIDE SEQUENCE [LARGE SCALE GENOMIC DNA]</scope>
    <source>
        <strain evidence="2 3">TPS4-2</strain>
    </source>
</reference>
<keyword evidence="1" id="KW-1133">Transmembrane helix</keyword>
<dbReference type="Proteomes" id="UP000288361">
    <property type="component" value="Unassembled WGS sequence"/>
</dbReference>
<comment type="caution">
    <text evidence="2">The sequence shown here is derived from an EMBL/GenBank/DDBJ whole genome shotgun (WGS) entry which is preliminary data.</text>
</comment>
<organism evidence="2 3">
    <name type="scientific">Idiomarina piscisalsi</name>
    <dbReference type="NCBI Taxonomy" id="1096243"/>
    <lineage>
        <taxon>Bacteria</taxon>
        <taxon>Pseudomonadati</taxon>
        <taxon>Pseudomonadota</taxon>
        <taxon>Gammaproteobacteria</taxon>
        <taxon>Alteromonadales</taxon>
        <taxon>Idiomarinaceae</taxon>
        <taxon>Idiomarina</taxon>
    </lineage>
</organism>
<keyword evidence="1" id="KW-0472">Membrane</keyword>
<evidence type="ECO:0000313" key="2">
    <source>
        <dbReference type="EMBL" id="RUO67822.1"/>
    </source>
</evidence>
<dbReference type="AlphaFoldDB" id="A0A432YWY9"/>
<dbReference type="EMBL" id="PIQA01000001">
    <property type="protein sequence ID" value="RUO67822.1"/>
    <property type="molecule type" value="Genomic_DNA"/>
</dbReference>
<protein>
    <submittedName>
        <fullName evidence="2">Uncharacterized protein</fullName>
    </submittedName>
</protein>
<proteinExistence type="predicted"/>
<name>A0A432YWY9_9GAMM</name>
<sequence length="87" mass="9632">MWQRVLALLILIAGLLMAVLGVVSDNDTNVRLAGAALMLVGIIWLYRQPTLSSLDSKGQTAPLKWYQSPILWIPIIAIIIFIISLFV</sequence>
<feature type="transmembrane region" description="Helical" evidence="1">
    <location>
        <begin position="31"/>
        <end position="47"/>
    </location>
</feature>
<dbReference type="RefSeq" id="WP_058578982.1">
    <property type="nucleotide sequence ID" value="NZ_JBHUMT010000016.1"/>
</dbReference>
<evidence type="ECO:0000313" key="3">
    <source>
        <dbReference type="Proteomes" id="UP000288361"/>
    </source>
</evidence>
<keyword evidence="1" id="KW-0812">Transmembrane</keyword>